<evidence type="ECO:0000313" key="2">
    <source>
        <dbReference type="Proteomes" id="UP000671960"/>
    </source>
</evidence>
<evidence type="ECO:0000313" key="1">
    <source>
        <dbReference type="EMBL" id="QTF10818.1"/>
    </source>
</evidence>
<name>A0ABX7V4N7_9GAMM</name>
<sequence>MRHGKPCLNGRPKVSPFEMKAWFEQYNQAGIGDDLPPDTGRKLASRASCIIASPAPRALASVRALGYEPNVIDAMFCEADLPVTHWRGPALSPFCWSFIFRLAWLCGYSRDVESKEKAGRRAKIAANRLISYAESGSVLLLGHGMFNHLIATRLKQEGWSEERNQGNGYWRAAIYKRDK</sequence>
<accession>A0ABX7V4N7</accession>
<dbReference type="SUPFAM" id="SSF53254">
    <property type="entry name" value="Phosphoglycerate mutase-like"/>
    <property type="match status" value="1"/>
</dbReference>
<keyword evidence="2" id="KW-1185">Reference proteome</keyword>
<proteinExistence type="predicted"/>
<protein>
    <submittedName>
        <fullName evidence="1">Histidine phosphatase family protein</fullName>
    </submittedName>
</protein>
<dbReference type="EMBL" id="CP050854">
    <property type="protein sequence ID" value="QTF10818.1"/>
    <property type="molecule type" value="Genomic_DNA"/>
</dbReference>
<dbReference type="InterPro" id="IPR029033">
    <property type="entry name" value="His_PPase_superfam"/>
</dbReference>
<dbReference type="Proteomes" id="UP000671960">
    <property type="component" value="Chromosome"/>
</dbReference>
<dbReference type="Gene3D" id="3.40.50.1240">
    <property type="entry name" value="Phosphoglycerate mutase-like"/>
    <property type="match status" value="1"/>
</dbReference>
<gene>
    <name evidence="1" type="ORF">HC231_14445</name>
</gene>
<organism evidence="1 2">
    <name type="scientific">Brenneria izadpanahii</name>
    <dbReference type="NCBI Taxonomy" id="2722756"/>
    <lineage>
        <taxon>Bacteria</taxon>
        <taxon>Pseudomonadati</taxon>
        <taxon>Pseudomonadota</taxon>
        <taxon>Gammaproteobacteria</taxon>
        <taxon>Enterobacterales</taxon>
        <taxon>Pectobacteriaceae</taxon>
        <taxon>Brenneria</taxon>
    </lineage>
</organism>
<reference evidence="1 2" key="1">
    <citation type="submission" date="2020-03" db="EMBL/GenBank/DDBJ databases">
        <authorList>
            <person name="Bakhshi Ganjeh M."/>
        </authorList>
    </citation>
    <scope>NUCLEOTIDE SEQUENCE [LARGE SCALE GENOMIC DNA]</scope>
    <source>
        <strain evidence="2">Iran 50</strain>
    </source>
</reference>